<sequence>MIKSAAILLALIAVIATAPAANRAHAAGAAMLEAGSGRSAQPFTVVWQDAETVRVNMPYRDVSFLLVDGAPYALRRMNRQFVVLSLDSLGDEAAGLLPGFVSTHRRAASVEALRSLDREETVAGIVGETFEMIWTDTAGRRRTDRLVLSDDPRVLDLSAAITAFEGALGHTPDARGVAVRGRGLGLLSGMGVRVTSLSDRDPRPGTFTLPGPPMTLEEIMEHLRQGQPAQ</sequence>
<reference evidence="2 3" key="1">
    <citation type="submission" date="2016-10" db="EMBL/GenBank/DDBJ databases">
        <authorList>
            <person name="de Groot N.N."/>
        </authorList>
    </citation>
    <scope>NUCLEOTIDE SEQUENCE [LARGE SCALE GENOMIC DNA]</scope>
    <source>
        <strain evidence="2 3">ATCC 700224</strain>
    </source>
</reference>
<dbReference type="STRING" id="69960.SAMN05421720_106189"/>
<evidence type="ECO:0008006" key="4">
    <source>
        <dbReference type="Google" id="ProtNLM"/>
    </source>
</evidence>
<protein>
    <recommendedName>
        <fullName evidence="4">DUF4412 domain-containing protein</fullName>
    </recommendedName>
</protein>
<gene>
    <name evidence="2" type="ORF">SAMN05421720_106189</name>
</gene>
<proteinExistence type="predicted"/>
<dbReference type="EMBL" id="FNAP01000006">
    <property type="protein sequence ID" value="SDE41857.1"/>
    <property type="molecule type" value="Genomic_DNA"/>
</dbReference>
<feature type="signal peptide" evidence="1">
    <location>
        <begin position="1"/>
        <end position="20"/>
    </location>
</feature>
<dbReference type="OrthoDB" id="7741811at2"/>
<evidence type="ECO:0000256" key="1">
    <source>
        <dbReference type="SAM" id="SignalP"/>
    </source>
</evidence>
<evidence type="ECO:0000313" key="3">
    <source>
        <dbReference type="Proteomes" id="UP000199412"/>
    </source>
</evidence>
<dbReference type="AlphaFoldDB" id="A0A1G7CRC3"/>
<keyword evidence="3" id="KW-1185">Reference proteome</keyword>
<dbReference type="Proteomes" id="UP000199412">
    <property type="component" value="Unassembled WGS sequence"/>
</dbReference>
<dbReference type="RefSeq" id="WP_092785767.1">
    <property type="nucleotide sequence ID" value="NZ_FNAP01000006.1"/>
</dbReference>
<name>A0A1G7CRC3_9PROT</name>
<accession>A0A1G7CRC3</accession>
<keyword evidence="1" id="KW-0732">Signal</keyword>
<feature type="chain" id="PRO_5011746782" description="DUF4412 domain-containing protein" evidence="1">
    <location>
        <begin position="21"/>
        <end position="230"/>
    </location>
</feature>
<organism evidence="2 3">
    <name type="scientific">Rhodospira trueperi</name>
    <dbReference type="NCBI Taxonomy" id="69960"/>
    <lineage>
        <taxon>Bacteria</taxon>
        <taxon>Pseudomonadati</taxon>
        <taxon>Pseudomonadota</taxon>
        <taxon>Alphaproteobacteria</taxon>
        <taxon>Rhodospirillales</taxon>
        <taxon>Rhodospirillaceae</taxon>
        <taxon>Rhodospira</taxon>
    </lineage>
</organism>
<evidence type="ECO:0000313" key="2">
    <source>
        <dbReference type="EMBL" id="SDE41857.1"/>
    </source>
</evidence>